<keyword evidence="3 5" id="KW-0378">Hydrolase</keyword>
<dbReference type="CDD" id="cd07491">
    <property type="entry name" value="Peptidases_S8_7"/>
    <property type="match status" value="1"/>
</dbReference>
<protein>
    <submittedName>
        <fullName evidence="8">Peptidase S8/S53 domain-containing protein</fullName>
    </submittedName>
</protein>
<dbReference type="PRINTS" id="PR00723">
    <property type="entry name" value="SUBTILISIN"/>
</dbReference>
<organism evidence="8 9">
    <name type="scientific">Podospora appendiculata</name>
    <dbReference type="NCBI Taxonomy" id="314037"/>
    <lineage>
        <taxon>Eukaryota</taxon>
        <taxon>Fungi</taxon>
        <taxon>Dikarya</taxon>
        <taxon>Ascomycota</taxon>
        <taxon>Pezizomycotina</taxon>
        <taxon>Sordariomycetes</taxon>
        <taxon>Sordariomycetidae</taxon>
        <taxon>Sordariales</taxon>
        <taxon>Podosporaceae</taxon>
        <taxon>Podospora</taxon>
    </lineage>
</organism>
<dbReference type="InterPro" id="IPR015500">
    <property type="entry name" value="Peptidase_S8_subtilisin-rel"/>
</dbReference>
<feature type="domain" description="Peptidase S8/S53" evidence="7">
    <location>
        <begin position="265"/>
        <end position="482"/>
    </location>
</feature>
<evidence type="ECO:0000256" key="6">
    <source>
        <dbReference type="SAM" id="MobiDB-lite"/>
    </source>
</evidence>
<feature type="active site" description="Charge relay system" evidence="5">
    <location>
        <position position="272"/>
    </location>
</feature>
<dbReference type="PANTHER" id="PTHR43806">
    <property type="entry name" value="PEPTIDASE S8"/>
    <property type="match status" value="1"/>
</dbReference>
<keyword evidence="2 5" id="KW-0645">Protease</keyword>
<reference evidence="8" key="1">
    <citation type="journal article" date="2023" name="Mol. Phylogenet. Evol.">
        <title>Genome-scale phylogeny and comparative genomics of the fungal order Sordariales.</title>
        <authorList>
            <person name="Hensen N."/>
            <person name="Bonometti L."/>
            <person name="Westerberg I."/>
            <person name="Brannstrom I.O."/>
            <person name="Guillou S."/>
            <person name="Cros-Aarteil S."/>
            <person name="Calhoun S."/>
            <person name="Haridas S."/>
            <person name="Kuo A."/>
            <person name="Mondo S."/>
            <person name="Pangilinan J."/>
            <person name="Riley R."/>
            <person name="LaButti K."/>
            <person name="Andreopoulos B."/>
            <person name="Lipzen A."/>
            <person name="Chen C."/>
            <person name="Yan M."/>
            <person name="Daum C."/>
            <person name="Ng V."/>
            <person name="Clum A."/>
            <person name="Steindorff A."/>
            <person name="Ohm R.A."/>
            <person name="Martin F."/>
            <person name="Silar P."/>
            <person name="Natvig D.O."/>
            <person name="Lalanne C."/>
            <person name="Gautier V."/>
            <person name="Ament-Velasquez S.L."/>
            <person name="Kruys A."/>
            <person name="Hutchinson M.I."/>
            <person name="Powell A.J."/>
            <person name="Barry K."/>
            <person name="Miller A.N."/>
            <person name="Grigoriev I.V."/>
            <person name="Debuchy R."/>
            <person name="Gladieux P."/>
            <person name="Hiltunen Thoren M."/>
            <person name="Johannesson H."/>
        </authorList>
    </citation>
    <scope>NUCLEOTIDE SEQUENCE</scope>
    <source>
        <strain evidence="8">CBS 314.62</strain>
    </source>
</reference>
<evidence type="ECO:0000256" key="5">
    <source>
        <dbReference type="PROSITE-ProRule" id="PRU01240"/>
    </source>
</evidence>
<dbReference type="PANTHER" id="PTHR43806:SF58">
    <property type="entry name" value="ALKALINE PROTEASE 1-RELATED"/>
    <property type="match status" value="1"/>
</dbReference>
<dbReference type="GO" id="GO:0006508">
    <property type="term" value="P:proteolysis"/>
    <property type="evidence" value="ECO:0007669"/>
    <property type="project" value="UniProtKB-KW"/>
</dbReference>
<reference evidence="8" key="2">
    <citation type="submission" date="2023-06" db="EMBL/GenBank/DDBJ databases">
        <authorList>
            <consortium name="Lawrence Berkeley National Laboratory"/>
            <person name="Haridas S."/>
            <person name="Hensen N."/>
            <person name="Bonometti L."/>
            <person name="Westerberg I."/>
            <person name="Brannstrom I.O."/>
            <person name="Guillou S."/>
            <person name="Cros-Aarteil S."/>
            <person name="Calhoun S."/>
            <person name="Kuo A."/>
            <person name="Mondo S."/>
            <person name="Pangilinan J."/>
            <person name="Riley R."/>
            <person name="Labutti K."/>
            <person name="Andreopoulos B."/>
            <person name="Lipzen A."/>
            <person name="Chen C."/>
            <person name="Yanf M."/>
            <person name="Daum C."/>
            <person name="Ng V."/>
            <person name="Clum A."/>
            <person name="Steindorff A."/>
            <person name="Ohm R."/>
            <person name="Martin F."/>
            <person name="Silar P."/>
            <person name="Natvig D."/>
            <person name="Lalanne C."/>
            <person name="Gautier V."/>
            <person name="Ament-Velasquez S.L."/>
            <person name="Kruys A."/>
            <person name="Hutchinson M.I."/>
            <person name="Powell A.J."/>
            <person name="Barry K."/>
            <person name="Miller A.N."/>
            <person name="Grigoriev I.V."/>
            <person name="Debuchy R."/>
            <person name="Gladieux P."/>
            <person name="Thoren M.H."/>
            <person name="Johannesson H."/>
        </authorList>
    </citation>
    <scope>NUCLEOTIDE SEQUENCE</scope>
    <source>
        <strain evidence="8">CBS 314.62</strain>
    </source>
</reference>
<evidence type="ECO:0000313" key="9">
    <source>
        <dbReference type="Proteomes" id="UP001270362"/>
    </source>
</evidence>
<dbReference type="Proteomes" id="UP001270362">
    <property type="component" value="Unassembled WGS sequence"/>
</dbReference>
<dbReference type="SUPFAM" id="SSF52743">
    <property type="entry name" value="Subtilisin-like"/>
    <property type="match status" value="1"/>
</dbReference>
<sequence length="570" mass="63714">MTPATWSNWISRPSFNSLLGSNSKSSKVFESVVAEVGRFLKLHYLRSRSDAACMDIFYGKEVVSNLKLYFDLSGRTNMTQRGFRSLVKQLQFEDAQQYVAIPKIRIEDPTGKKPNSGSSRRPARDQSYKEGSGRHDLVQVFTTLRQKGVRTIIRVVVDDSFTPPHTDEAIEEALRGMDVEAWDWKKIDLSTEVIYTAAPRVRELHLYWSGNNSVLRGWSEEGGLKKLTELRVHAWIDCMKRFRGLLLNAEANVDFQQASQAIEEKITVALIDDGVDGMDWDYPLLGGRTFYPRNEAEHLNHPYYASATGHGTAMAKLINFMCPRAQLYVLRLEDHPSEGGVRQITAKSAAQAILAAVKKGVHIISMSWTIDPPEDEDVRRELEEAISQAEKANILMFCSAADQGAKQTDTYPSRATRRIFTIGAAGSSGETNSWVGNPDKVNFTFPGDRVEIMDSTPSDTTREISGSSAATALAAGFCALVLYCVQVRLLRLPEMEKGQVRRGFAALKKHEEMMKALQAIGTSPESNGKFITVWEVFGSAVNERDRYEDPERLIELISKIGARIAMNVNV</sequence>
<accession>A0AAE1CC11</accession>
<dbReference type="InterPro" id="IPR050131">
    <property type="entry name" value="Peptidase_S8_subtilisin-like"/>
</dbReference>
<evidence type="ECO:0000313" key="8">
    <source>
        <dbReference type="EMBL" id="KAK3687991.1"/>
    </source>
</evidence>
<evidence type="ECO:0000256" key="4">
    <source>
        <dbReference type="ARBA" id="ARBA00022825"/>
    </source>
</evidence>
<name>A0AAE1CC11_9PEZI</name>
<dbReference type="PROSITE" id="PS51892">
    <property type="entry name" value="SUBTILASE"/>
    <property type="match status" value="1"/>
</dbReference>
<feature type="compositionally biased region" description="Basic and acidic residues" evidence="6">
    <location>
        <begin position="122"/>
        <end position="131"/>
    </location>
</feature>
<dbReference type="AlphaFoldDB" id="A0AAE1CC11"/>
<evidence type="ECO:0000259" key="7">
    <source>
        <dbReference type="Pfam" id="PF00082"/>
    </source>
</evidence>
<dbReference type="GO" id="GO:0004252">
    <property type="term" value="F:serine-type endopeptidase activity"/>
    <property type="evidence" value="ECO:0007669"/>
    <property type="project" value="UniProtKB-UniRule"/>
</dbReference>
<proteinExistence type="inferred from homology"/>
<comment type="similarity">
    <text evidence="1 5">Belongs to the peptidase S8 family.</text>
</comment>
<keyword evidence="4 5" id="KW-0720">Serine protease</keyword>
<dbReference type="EMBL" id="JAULSO010000002">
    <property type="protein sequence ID" value="KAK3687991.1"/>
    <property type="molecule type" value="Genomic_DNA"/>
</dbReference>
<feature type="region of interest" description="Disordered" evidence="6">
    <location>
        <begin position="106"/>
        <end position="131"/>
    </location>
</feature>
<evidence type="ECO:0000256" key="2">
    <source>
        <dbReference type="ARBA" id="ARBA00022670"/>
    </source>
</evidence>
<keyword evidence="9" id="KW-1185">Reference proteome</keyword>
<dbReference type="Gene3D" id="3.40.50.200">
    <property type="entry name" value="Peptidase S8/S53 domain"/>
    <property type="match status" value="1"/>
</dbReference>
<dbReference type="Pfam" id="PF00082">
    <property type="entry name" value="Peptidase_S8"/>
    <property type="match status" value="1"/>
</dbReference>
<feature type="active site" description="Charge relay system" evidence="5">
    <location>
        <position position="468"/>
    </location>
</feature>
<feature type="active site" description="Charge relay system" evidence="5">
    <location>
        <position position="310"/>
    </location>
</feature>
<evidence type="ECO:0000256" key="3">
    <source>
        <dbReference type="ARBA" id="ARBA00022801"/>
    </source>
</evidence>
<dbReference type="InterPro" id="IPR036852">
    <property type="entry name" value="Peptidase_S8/S53_dom_sf"/>
</dbReference>
<evidence type="ECO:0000256" key="1">
    <source>
        <dbReference type="ARBA" id="ARBA00011073"/>
    </source>
</evidence>
<dbReference type="InterPro" id="IPR000209">
    <property type="entry name" value="Peptidase_S8/S53_dom"/>
</dbReference>
<gene>
    <name evidence="8" type="ORF">B0T22DRAFT_375511</name>
</gene>
<comment type="caution">
    <text evidence="8">The sequence shown here is derived from an EMBL/GenBank/DDBJ whole genome shotgun (WGS) entry which is preliminary data.</text>
</comment>